<dbReference type="AlphaFoldDB" id="A0A1A9MBD3"/>
<accession>A0A1A9MBD3</accession>
<dbReference type="InterPro" id="IPR012042">
    <property type="entry name" value="NeuTTM/CthTTM-like"/>
</dbReference>
<dbReference type="PANTHER" id="PTHR40114">
    <property type="entry name" value="SLR0698 PROTEIN"/>
    <property type="match status" value="1"/>
</dbReference>
<comment type="caution">
    <text evidence="4">The sequence shown here is derived from an EMBL/GenBank/DDBJ whole genome shotgun (WGS) entry which is preliminary data.</text>
</comment>
<evidence type="ECO:0000313" key="3">
    <source>
        <dbReference type="EMBL" id="MEA5125322.1"/>
    </source>
</evidence>
<evidence type="ECO:0000313" key="4">
    <source>
        <dbReference type="EMBL" id="OAG67391.1"/>
    </source>
</evidence>
<organism evidence="4 5">
    <name type="scientific">Xanthomonas floridensis</name>
    <dbReference type="NCBI Taxonomy" id="1843580"/>
    <lineage>
        <taxon>Bacteria</taxon>
        <taxon>Pseudomonadati</taxon>
        <taxon>Pseudomonadota</taxon>
        <taxon>Gammaproteobacteria</taxon>
        <taxon>Lysobacterales</taxon>
        <taxon>Lysobacteraceae</taxon>
        <taxon>Xanthomonas</taxon>
    </lineage>
</organism>
<dbReference type="Gene3D" id="2.40.320.10">
    <property type="entry name" value="Hypothetical Protein Pfu-838710-001"/>
    <property type="match status" value="1"/>
</dbReference>
<proteinExistence type="predicted"/>
<dbReference type="InterPro" id="IPR033469">
    <property type="entry name" value="CYTH-like_dom_sf"/>
</dbReference>
<sequence length="171" mass="18894">MPLEIERKFLVTGDGWRAAAHAVIPMAQGYINDQAALRSGAQNASVRVRVQDEGAFLNLKSREVGHTRQEFEYPIPVADARALLDLCVGGLIDKRRHLVQYQGHVWEVDEFLGDNAGLVVAEIELASAEEAFAKPDWIGAEVTDDTRYYNLALASHPFKQWRESGSGTGDS</sequence>
<dbReference type="Proteomes" id="UP001303614">
    <property type="component" value="Unassembled WGS sequence"/>
</dbReference>
<dbReference type="SUPFAM" id="SSF55154">
    <property type="entry name" value="CYTH-like phosphatases"/>
    <property type="match status" value="1"/>
</dbReference>
<evidence type="ECO:0000259" key="2">
    <source>
        <dbReference type="PROSITE" id="PS51707"/>
    </source>
</evidence>
<gene>
    <name evidence="4" type="ORF">A7D17_17580</name>
    <name evidence="3" type="ORF">VB146_15980</name>
</gene>
<protein>
    <submittedName>
        <fullName evidence="4">CYTH domain protein</fullName>
    </submittedName>
    <submittedName>
        <fullName evidence="3">CYTH domain-containing protein</fullName>
    </submittedName>
</protein>
<dbReference type="PIRSF" id="PIRSF016487">
    <property type="entry name" value="CYTH_UCP016487"/>
    <property type="match status" value="1"/>
</dbReference>
<evidence type="ECO:0000313" key="5">
    <source>
        <dbReference type="Proteomes" id="UP000077659"/>
    </source>
</evidence>
<dbReference type="STRING" id="1843580.A7D17_17580"/>
<evidence type="ECO:0000313" key="6">
    <source>
        <dbReference type="Proteomes" id="UP001303614"/>
    </source>
</evidence>
<keyword evidence="6" id="KW-1185">Reference proteome</keyword>
<reference evidence="3 6" key="2">
    <citation type="submission" date="2023-12" db="EMBL/GenBank/DDBJ databases">
        <title>Genome sequencing of Xanthomonas floridensis.</title>
        <authorList>
            <person name="Greer S."/>
            <person name="Harrison J."/>
            <person name="Grant M."/>
            <person name="Vicente J."/>
            <person name="Studholme D."/>
        </authorList>
    </citation>
    <scope>NUCLEOTIDE SEQUENCE [LARGE SCALE GENOMIC DNA]</scope>
    <source>
        <strain evidence="3 6">WHRI 8848</strain>
    </source>
</reference>
<feature type="domain" description="CYTH" evidence="2">
    <location>
        <begin position="2"/>
        <end position="155"/>
    </location>
</feature>
<dbReference type="EMBL" id="JAYFSO010000021">
    <property type="protein sequence ID" value="MEA5125322.1"/>
    <property type="molecule type" value="Genomic_DNA"/>
</dbReference>
<dbReference type="Pfam" id="PF01928">
    <property type="entry name" value="CYTH"/>
    <property type="match status" value="1"/>
</dbReference>
<name>A0A1A9MBD3_9XANT</name>
<dbReference type="Proteomes" id="UP000077659">
    <property type="component" value="Unassembled WGS sequence"/>
</dbReference>
<dbReference type="PROSITE" id="PS51707">
    <property type="entry name" value="CYTH"/>
    <property type="match status" value="1"/>
</dbReference>
<dbReference type="PANTHER" id="PTHR40114:SF1">
    <property type="entry name" value="SLR0698 PROTEIN"/>
    <property type="match status" value="1"/>
</dbReference>
<dbReference type="EMBL" id="LXNG01000017">
    <property type="protein sequence ID" value="OAG67391.1"/>
    <property type="molecule type" value="Genomic_DNA"/>
</dbReference>
<dbReference type="SMART" id="SM01118">
    <property type="entry name" value="CYTH"/>
    <property type="match status" value="1"/>
</dbReference>
<dbReference type="RefSeq" id="WP_064509120.1">
    <property type="nucleotide sequence ID" value="NZ_JAYFSN010000020.1"/>
</dbReference>
<reference evidence="4 5" key="1">
    <citation type="submission" date="2016-05" db="EMBL/GenBank/DDBJ databases">
        <title>Pathogenic, phenotypic and molecular characterisation of Xanthomonas nasturtii sp. nov. and Xanthomonas floridensis sp. nov., new species of Xanthomonas associated with watercress production in Florida.</title>
        <authorList>
            <person name="Vicente J.G."/>
            <person name="Rothwell S."/>
            <person name="Holub E.B."/>
            <person name="Studholme D.J."/>
        </authorList>
    </citation>
    <scope>NUCLEOTIDE SEQUENCE [LARGE SCALE GENOMIC DNA]</scope>
    <source>
        <strain evidence="4 5">WHRI 8848</strain>
    </source>
</reference>
<dbReference type="InterPro" id="IPR023577">
    <property type="entry name" value="CYTH_domain"/>
</dbReference>
<feature type="active site" description="Proton acceptor" evidence="1">
    <location>
        <position position="30"/>
    </location>
</feature>
<dbReference type="CDD" id="cd07891">
    <property type="entry name" value="CYTH-like_CthTTM-like_1"/>
    <property type="match status" value="1"/>
</dbReference>
<dbReference type="OrthoDB" id="9805588at2"/>
<evidence type="ECO:0000256" key="1">
    <source>
        <dbReference type="PIRSR" id="PIRSR016487-1"/>
    </source>
</evidence>